<sequence>MGIQGLHRFVRDAVDDIHIKKYAGKQIAVDTYCWIHRGCFACADKLAKKEKTDQYVKYCLKYVEMLEKYKIKPILVFDGCHLPSKSQVEEQRGKRRKENLERGRQLLREGNLSAARDCFTKCISVTPSMALEVMNAMRNRGVDCIVAPYEADAQLAFFSKNNYVEAIITEDSDLLCFGSKKVIFKLDLCGRGQEVALENLGRVKNLVGFTPDLFRQMCILSGCDYLPSVKGVGVVKACKAIKLSKSKDSYQVARKLHQYIKGIQPVEASYGPNFERADKTFLYQLVFDPYKRRLIPLSEYPEGTTAEDVKFAGAVFPKDVAMQIALGNIDVGTMQTVASFNVDKWVRTRKSASSMPSIWAKNSLVVSKFNVKESETFNEPTEEQTQEVEKSTPVETPELVTATDALAVIESDAPDDLAQKDDAKSGLRKFLQGTVKSSDSETITKSRFFKTPKKQTGTDNSGESSNLSNNSFGSIEEESIESKPSDADLTDIVSDVINQYLEEDKHLTKRKNPFTRTSQTKRPCPDKISCKSPNYKRKKKLFRPAAVINDDVNSTNEASQNFEKNVTQDLNNEDFEKKISENLNSEGLGETETLDLCENNVELETSQTSNNKGTSGRTPLSQLPDPNGKDDIPTVTISSDEEKTDSQKQSIKKSRVLGLGRKVGKSKTSVVSKYFGSAKASGLRKKTQTPQQVITSFFKKLDG</sequence>
<evidence type="ECO:0000256" key="11">
    <source>
        <dbReference type="ARBA" id="ARBA00022881"/>
    </source>
</evidence>
<evidence type="ECO:0000256" key="15">
    <source>
        <dbReference type="SAM" id="MobiDB-lite"/>
    </source>
</evidence>
<evidence type="ECO:0000256" key="5">
    <source>
        <dbReference type="ARBA" id="ARBA00022723"/>
    </source>
</evidence>
<dbReference type="PANTHER" id="PTHR11081">
    <property type="entry name" value="FLAP ENDONUCLEASE FAMILY MEMBER"/>
    <property type="match status" value="1"/>
</dbReference>
<dbReference type="InterPro" id="IPR006086">
    <property type="entry name" value="XPG-I_dom"/>
</dbReference>
<dbReference type="SMART" id="SM00485">
    <property type="entry name" value="XPGN"/>
    <property type="match status" value="1"/>
</dbReference>
<keyword evidence="11 14" id="KW-0267">Excision nuclease</keyword>
<comment type="cofactor">
    <cofactor evidence="14">
        <name>Mg(2+)</name>
        <dbReference type="ChEBI" id="CHEBI:18420"/>
    </cofactor>
    <text evidence="14">Binds 2 magnesium ions per subunit. They probably participate in the reaction catalyzed by the enzyme. May bind an additional third magnesium ion after substrate binding.</text>
</comment>
<evidence type="ECO:0000256" key="3">
    <source>
        <dbReference type="ARBA" id="ARBA00020324"/>
    </source>
</evidence>
<dbReference type="PANTHER" id="PTHR11081:SF8">
    <property type="entry name" value="EXONUCLEASE 1"/>
    <property type="match status" value="1"/>
</dbReference>
<dbReference type="GO" id="GO:0003677">
    <property type="term" value="F:DNA binding"/>
    <property type="evidence" value="ECO:0007669"/>
    <property type="project" value="UniProtKB-UniRule"/>
</dbReference>
<accession>A0A6F9D730</accession>
<keyword evidence="4 14" id="KW-0540">Nuclease</keyword>
<keyword evidence="7 14" id="KW-0227">DNA damage</keyword>
<dbReference type="FunFam" id="3.40.50.1010:FF:000002">
    <property type="entry name" value="Exonuclease 1, putative"/>
    <property type="match status" value="1"/>
</dbReference>
<dbReference type="GO" id="GO:0017108">
    <property type="term" value="F:5'-flap endonuclease activity"/>
    <property type="evidence" value="ECO:0007669"/>
    <property type="project" value="TreeGrafter"/>
</dbReference>
<evidence type="ECO:0000256" key="4">
    <source>
        <dbReference type="ARBA" id="ARBA00022722"/>
    </source>
</evidence>
<dbReference type="SUPFAM" id="SSF47807">
    <property type="entry name" value="5' to 3' exonuclease, C-terminal subdomain"/>
    <property type="match status" value="1"/>
</dbReference>
<keyword evidence="13 14" id="KW-0539">Nucleus</keyword>
<keyword evidence="9 14" id="KW-0378">Hydrolase</keyword>
<dbReference type="PROSITE" id="PS00841">
    <property type="entry name" value="XPG_1"/>
    <property type="match status" value="1"/>
</dbReference>
<comment type="subcellular location">
    <subcellularLocation>
        <location evidence="1 14">Nucleus</location>
    </subcellularLocation>
</comment>
<feature type="region of interest" description="Disordered" evidence="15">
    <location>
        <begin position="604"/>
        <end position="653"/>
    </location>
</feature>
<keyword evidence="8 14" id="KW-0228">DNA excision</keyword>
<evidence type="ECO:0000259" key="16">
    <source>
        <dbReference type="SMART" id="SM00484"/>
    </source>
</evidence>
<evidence type="ECO:0000256" key="9">
    <source>
        <dbReference type="ARBA" id="ARBA00022801"/>
    </source>
</evidence>
<dbReference type="EMBL" id="LR783209">
    <property type="protein sequence ID" value="CAB3224708.1"/>
    <property type="molecule type" value="mRNA"/>
</dbReference>
<evidence type="ECO:0000256" key="6">
    <source>
        <dbReference type="ARBA" id="ARBA00022759"/>
    </source>
</evidence>
<proteinExistence type="evidence at transcript level"/>
<dbReference type="GO" id="GO:0035312">
    <property type="term" value="F:5'-3' DNA exonuclease activity"/>
    <property type="evidence" value="ECO:0007669"/>
    <property type="project" value="UniProtKB-UniRule"/>
</dbReference>
<feature type="compositionally biased region" description="Polar residues" evidence="15">
    <location>
        <begin position="604"/>
        <end position="621"/>
    </location>
</feature>
<dbReference type="CDD" id="cd09857">
    <property type="entry name" value="PIN_EXO1"/>
    <property type="match status" value="1"/>
</dbReference>
<keyword evidence="14 18" id="KW-0269">Exonuclease</keyword>
<organism evidence="18">
    <name type="scientific">Phallusia mammillata</name>
    <dbReference type="NCBI Taxonomy" id="59560"/>
    <lineage>
        <taxon>Eukaryota</taxon>
        <taxon>Metazoa</taxon>
        <taxon>Chordata</taxon>
        <taxon>Tunicata</taxon>
        <taxon>Ascidiacea</taxon>
        <taxon>Phlebobranchia</taxon>
        <taxon>Ascidiidae</taxon>
        <taxon>Phallusia</taxon>
    </lineage>
</organism>
<evidence type="ECO:0000256" key="2">
    <source>
        <dbReference type="ARBA" id="ARBA00010563"/>
    </source>
</evidence>
<dbReference type="InterPro" id="IPR008918">
    <property type="entry name" value="HhH2"/>
</dbReference>
<keyword evidence="6" id="KW-0255">Endonuclease</keyword>
<dbReference type="Pfam" id="PF00752">
    <property type="entry name" value="XPG_N"/>
    <property type="match status" value="1"/>
</dbReference>
<dbReference type="GO" id="GO:0006310">
    <property type="term" value="P:DNA recombination"/>
    <property type="evidence" value="ECO:0007669"/>
    <property type="project" value="TreeGrafter"/>
</dbReference>
<dbReference type="GO" id="GO:0046872">
    <property type="term" value="F:metal ion binding"/>
    <property type="evidence" value="ECO:0007669"/>
    <property type="project" value="UniProtKB-UniRule"/>
</dbReference>
<evidence type="ECO:0000256" key="1">
    <source>
        <dbReference type="ARBA" id="ARBA00004123"/>
    </source>
</evidence>
<dbReference type="PRINTS" id="PR00853">
    <property type="entry name" value="XPGRADSUPER"/>
</dbReference>
<dbReference type="FunFam" id="1.10.150.20:FF:000011">
    <property type="entry name" value="exonuclease 1"/>
    <property type="match status" value="1"/>
</dbReference>
<comment type="function">
    <text evidence="14">5'-&gt;3' double-stranded DNA exonuclease which may also possess a cryptic 3'-&gt;5' double-stranded DNA exonuclease activity. Functions in DNA mismatch repair.</text>
</comment>
<reference evidence="18" key="1">
    <citation type="submission" date="2020-04" db="EMBL/GenBank/DDBJ databases">
        <authorList>
            <person name="Neveu A P."/>
        </authorList>
    </citation>
    <scope>NUCLEOTIDE SEQUENCE</scope>
    <source>
        <tissue evidence="18">Whole embryo</tissue>
    </source>
</reference>
<dbReference type="InterPro" id="IPR006085">
    <property type="entry name" value="XPG_DNA_repair_N"/>
</dbReference>
<evidence type="ECO:0000259" key="17">
    <source>
        <dbReference type="SMART" id="SM00485"/>
    </source>
</evidence>
<feature type="domain" description="XPG N-terminal" evidence="17">
    <location>
        <begin position="1"/>
        <end position="99"/>
    </location>
</feature>
<feature type="domain" description="XPG-I" evidence="16">
    <location>
        <begin position="138"/>
        <end position="209"/>
    </location>
</feature>
<dbReference type="SUPFAM" id="SSF88723">
    <property type="entry name" value="PIN domain-like"/>
    <property type="match status" value="1"/>
</dbReference>
<dbReference type="InterPro" id="IPR036279">
    <property type="entry name" value="5-3_exonuclease_C_sf"/>
</dbReference>
<dbReference type="Gene3D" id="1.10.150.20">
    <property type="entry name" value="5' to 3' exonuclease, C-terminal subdomain"/>
    <property type="match status" value="1"/>
</dbReference>
<feature type="region of interest" description="Disordered" evidence="15">
    <location>
        <begin position="374"/>
        <end position="395"/>
    </location>
</feature>
<dbReference type="PROSITE" id="PS00842">
    <property type="entry name" value="XPG_2"/>
    <property type="match status" value="1"/>
</dbReference>
<dbReference type="Gene3D" id="3.40.50.1010">
    <property type="entry name" value="5'-nuclease"/>
    <property type="match status" value="1"/>
</dbReference>
<dbReference type="GO" id="GO:0005634">
    <property type="term" value="C:nucleus"/>
    <property type="evidence" value="ECO:0007669"/>
    <property type="project" value="UniProtKB-SubCell"/>
</dbReference>
<feature type="region of interest" description="Disordered" evidence="15">
    <location>
        <begin position="508"/>
        <end position="532"/>
    </location>
</feature>
<evidence type="ECO:0000256" key="8">
    <source>
        <dbReference type="ARBA" id="ARBA00022769"/>
    </source>
</evidence>
<dbReference type="GO" id="GO:0006298">
    <property type="term" value="P:mismatch repair"/>
    <property type="evidence" value="ECO:0007669"/>
    <property type="project" value="TreeGrafter"/>
</dbReference>
<dbReference type="InterPro" id="IPR029060">
    <property type="entry name" value="PIN-like_dom_sf"/>
</dbReference>
<gene>
    <name evidence="18" type="primary">Atrip</name>
</gene>
<keyword evidence="12 14" id="KW-0234">DNA repair</keyword>
<evidence type="ECO:0000313" key="18">
    <source>
        <dbReference type="EMBL" id="CAB3224708.1"/>
    </source>
</evidence>
<evidence type="ECO:0000256" key="14">
    <source>
        <dbReference type="RuleBase" id="RU910737"/>
    </source>
</evidence>
<name>A0A6F9D730_9ASCI</name>
<comment type="similarity">
    <text evidence="2 14">Belongs to the XPG/RAD2 endonuclease family. EXO1 subfamily.</text>
</comment>
<keyword evidence="14" id="KW-0238">DNA-binding</keyword>
<dbReference type="InterPro" id="IPR019974">
    <property type="entry name" value="XPG_CS"/>
</dbReference>
<dbReference type="InterPro" id="IPR006084">
    <property type="entry name" value="XPG/Rad2"/>
</dbReference>
<dbReference type="InterPro" id="IPR044752">
    <property type="entry name" value="PIN-like_EXO1"/>
</dbReference>
<dbReference type="SMART" id="SM00484">
    <property type="entry name" value="XPGI"/>
    <property type="match status" value="1"/>
</dbReference>
<feature type="compositionally biased region" description="Low complexity" evidence="15">
    <location>
        <begin position="460"/>
        <end position="474"/>
    </location>
</feature>
<keyword evidence="5 14" id="KW-0479">Metal-binding</keyword>
<evidence type="ECO:0000256" key="10">
    <source>
        <dbReference type="ARBA" id="ARBA00022842"/>
    </source>
</evidence>
<dbReference type="AlphaFoldDB" id="A0A6F9D730"/>
<protein>
    <recommendedName>
        <fullName evidence="3 14">Exonuclease 1</fullName>
        <ecNumber evidence="14">3.1.-.-</ecNumber>
    </recommendedName>
</protein>
<evidence type="ECO:0000256" key="13">
    <source>
        <dbReference type="ARBA" id="ARBA00023242"/>
    </source>
</evidence>
<evidence type="ECO:0000256" key="7">
    <source>
        <dbReference type="ARBA" id="ARBA00022763"/>
    </source>
</evidence>
<dbReference type="EC" id="3.1.-.-" evidence="14"/>
<evidence type="ECO:0000256" key="12">
    <source>
        <dbReference type="ARBA" id="ARBA00023204"/>
    </source>
</evidence>
<dbReference type="Pfam" id="PF00867">
    <property type="entry name" value="XPG_I"/>
    <property type="match status" value="1"/>
</dbReference>
<feature type="region of interest" description="Disordered" evidence="15">
    <location>
        <begin position="446"/>
        <end position="487"/>
    </location>
</feature>
<keyword evidence="10 14" id="KW-0460">Magnesium</keyword>
<dbReference type="SMART" id="SM00279">
    <property type="entry name" value="HhH2"/>
    <property type="match status" value="1"/>
</dbReference>